<dbReference type="GO" id="GO:0004866">
    <property type="term" value="F:endopeptidase inhibitor activity"/>
    <property type="evidence" value="ECO:0007669"/>
    <property type="project" value="InterPro"/>
</dbReference>
<evidence type="ECO:0000313" key="3">
    <source>
        <dbReference type="EMBL" id="OTG21851.1"/>
    </source>
</evidence>
<protein>
    <submittedName>
        <fullName evidence="3">Uncharacterized protein</fullName>
    </submittedName>
</protein>
<dbReference type="CDD" id="cd23375">
    <property type="entry name" value="beta-trefoil_STI_VvMLP-like"/>
    <property type="match status" value="1"/>
</dbReference>
<dbReference type="Pfam" id="PF00197">
    <property type="entry name" value="Kunitz_legume"/>
    <property type="match status" value="1"/>
</dbReference>
<dbReference type="PANTHER" id="PTHR33107:SF87">
    <property type="entry name" value="21 KDA SEED PROTEIN-RELATED"/>
    <property type="match status" value="1"/>
</dbReference>
<name>A0A251UHR8_HELAN</name>
<comment type="similarity">
    <text evidence="1">Belongs to the protease inhibitor I3 (leguminous Kunitz-type inhibitor) family.</text>
</comment>
<dbReference type="Proteomes" id="UP000215914">
    <property type="component" value="Chromosome 6"/>
</dbReference>
<dbReference type="SUPFAM" id="SSF50386">
    <property type="entry name" value="STI-like"/>
    <property type="match status" value="1"/>
</dbReference>
<sequence>MKTIILFSLAFIFAVNSAPAPAPVLDTHGKYLRAGVGYILIPLDGLVGGLYVRDLGKKSCSPGVVLSYNHEDSLPMTFAPVNPKKGAIRLSTDVNIQFSGSTTCDESNILRLKYDKGMKQYAVMAGGVEGNPGPETLDNWFKIEKTNDGYKFVYCPSVCSYCNVTCSDVGIVEDKDGWRRLALSNKPFNVGIVEDKEGLRRLALSDKPLSFVFFRTY</sequence>
<organism evidence="3 4">
    <name type="scientific">Helianthus annuus</name>
    <name type="common">Common sunflower</name>
    <dbReference type="NCBI Taxonomy" id="4232"/>
    <lineage>
        <taxon>Eukaryota</taxon>
        <taxon>Viridiplantae</taxon>
        <taxon>Streptophyta</taxon>
        <taxon>Embryophyta</taxon>
        <taxon>Tracheophyta</taxon>
        <taxon>Spermatophyta</taxon>
        <taxon>Magnoliopsida</taxon>
        <taxon>eudicotyledons</taxon>
        <taxon>Gunneridae</taxon>
        <taxon>Pentapetalae</taxon>
        <taxon>asterids</taxon>
        <taxon>campanulids</taxon>
        <taxon>Asterales</taxon>
        <taxon>Asteraceae</taxon>
        <taxon>Asteroideae</taxon>
        <taxon>Heliantheae alliance</taxon>
        <taxon>Heliantheae</taxon>
        <taxon>Helianthus</taxon>
    </lineage>
</organism>
<evidence type="ECO:0000256" key="2">
    <source>
        <dbReference type="SAM" id="SignalP"/>
    </source>
</evidence>
<reference evidence="4" key="1">
    <citation type="journal article" date="2017" name="Nature">
        <title>The sunflower genome provides insights into oil metabolism, flowering and Asterid evolution.</title>
        <authorList>
            <person name="Badouin H."/>
            <person name="Gouzy J."/>
            <person name="Grassa C.J."/>
            <person name="Murat F."/>
            <person name="Staton S.E."/>
            <person name="Cottret L."/>
            <person name="Lelandais-Briere C."/>
            <person name="Owens G.L."/>
            <person name="Carrere S."/>
            <person name="Mayjonade B."/>
            <person name="Legrand L."/>
            <person name="Gill N."/>
            <person name="Kane N.C."/>
            <person name="Bowers J.E."/>
            <person name="Hubner S."/>
            <person name="Bellec A."/>
            <person name="Berard A."/>
            <person name="Berges H."/>
            <person name="Blanchet N."/>
            <person name="Boniface M.C."/>
            <person name="Brunel D."/>
            <person name="Catrice O."/>
            <person name="Chaidir N."/>
            <person name="Claudel C."/>
            <person name="Donnadieu C."/>
            <person name="Faraut T."/>
            <person name="Fievet G."/>
            <person name="Helmstetter N."/>
            <person name="King M."/>
            <person name="Knapp S.J."/>
            <person name="Lai Z."/>
            <person name="Le Paslier M.C."/>
            <person name="Lippi Y."/>
            <person name="Lorenzon L."/>
            <person name="Mandel J.R."/>
            <person name="Marage G."/>
            <person name="Marchand G."/>
            <person name="Marquand E."/>
            <person name="Bret-Mestries E."/>
            <person name="Morien E."/>
            <person name="Nambeesan S."/>
            <person name="Nguyen T."/>
            <person name="Pegot-Espagnet P."/>
            <person name="Pouilly N."/>
            <person name="Raftis F."/>
            <person name="Sallet E."/>
            <person name="Schiex T."/>
            <person name="Thomas J."/>
            <person name="Vandecasteele C."/>
            <person name="Vares D."/>
            <person name="Vear F."/>
            <person name="Vautrin S."/>
            <person name="Crespi M."/>
            <person name="Mangin B."/>
            <person name="Burke J.M."/>
            <person name="Salse J."/>
            <person name="Munos S."/>
            <person name="Vincourt P."/>
            <person name="Rieseberg L.H."/>
            <person name="Langlade N.B."/>
        </authorList>
    </citation>
    <scope>NUCLEOTIDE SEQUENCE [LARGE SCALE GENOMIC DNA]</scope>
    <source>
        <strain evidence="4">cv. SF193</strain>
    </source>
</reference>
<proteinExistence type="inferred from homology"/>
<dbReference type="AlphaFoldDB" id="A0A251UHR8"/>
<dbReference type="OMA" id="KQYAVMA"/>
<feature type="chain" id="PRO_5012693566" evidence="2">
    <location>
        <begin position="18"/>
        <end position="217"/>
    </location>
</feature>
<dbReference type="STRING" id="4232.A0A251UHR8"/>
<dbReference type="InterPro" id="IPR002160">
    <property type="entry name" value="Prot_inh_Kunz-lg"/>
</dbReference>
<keyword evidence="4" id="KW-1185">Reference proteome</keyword>
<dbReference type="InParanoid" id="A0A251UHR8"/>
<dbReference type="PANTHER" id="PTHR33107">
    <property type="entry name" value="KUNITZ TRYPSIN INHIBITOR 2"/>
    <property type="match status" value="1"/>
</dbReference>
<dbReference type="EMBL" id="CM007895">
    <property type="protein sequence ID" value="OTG21851.1"/>
    <property type="molecule type" value="Genomic_DNA"/>
</dbReference>
<dbReference type="SMART" id="SM00452">
    <property type="entry name" value="STI"/>
    <property type="match status" value="1"/>
</dbReference>
<keyword evidence="2" id="KW-0732">Signal</keyword>
<evidence type="ECO:0000256" key="1">
    <source>
        <dbReference type="ARBA" id="ARBA00005440"/>
    </source>
</evidence>
<dbReference type="InterPro" id="IPR011065">
    <property type="entry name" value="Kunitz_inhibitor_STI-like_sf"/>
</dbReference>
<evidence type="ECO:0000313" key="4">
    <source>
        <dbReference type="Proteomes" id="UP000215914"/>
    </source>
</evidence>
<gene>
    <name evidence="3" type="ORF">HannXRQ_Chr06g0165041</name>
</gene>
<feature type="signal peptide" evidence="2">
    <location>
        <begin position="1"/>
        <end position="17"/>
    </location>
</feature>
<accession>A0A251UHR8</accession>
<dbReference type="Gene3D" id="2.80.10.50">
    <property type="match status" value="1"/>
</dbReference>